<evidence type="ECO:0000313" key="3">
    <source>
        <dbReference type="Proteomes" id="UP000661894"/>
    </source>
</evidence>
<protein>
    <recommendedName>
        <fullName evidence="4">DUF3565 domain-containing protein</fullName>
    </recommendedName>
</protein>
<evidence type="ECO:0000256" key="1">
    <source>
        <dbReference type="SAM" id="MobiDB-lite"/>
    </source>
</evidence>
<dbReference type="EMBL" id="JACSPO010000001">
    <property type="protein sequence ID" value="MBD8061001.1"/>
    <property type="molecule type" value="Genomic_DNA"/>
</dbReference>
<proteinExistence type="predicted"/>
<name>A0ABR8YY45_9MICO</name>
<reference evidence="2 3" key="1">
    <citation type="submission" date="2020-08" db="EMBL/GenBank/DDBJ databases">
        <title>A Genomic Blueprint of the Chicken Gut Microbiome.</title>
        <authorList>
            <person name="Gilroy R."/>
            <person name="Ravi A."/>
            <person name="Getino M."/>
            <person name="Pursley I."/>
            <person name="Horton D.L."/>
            <person name="Alikhan N.-F."/>
            <person name="Baker D."/>
            <person name="Gharbi K."/>
            <person name="Hall N."/>
            <person name="Watson M."/>
            <person name="Adriaenssens E.M."/>
            <person name="Foster-Nyarko E."/>
            <person name="Jarju S."/>
            <person name="Secka A."/>
            <person name="Antonio M."/>
            <person name="Oren A."/>
            <person name="Chaudhuri R."/>
            <person name="La Ragione R.M."/>
            <person name="Hildebrand F."/>
            <person name="Pallen M.J."/>
        </authorList>
    </citation>
    <scope>NUCLEOTIDE SEQUENCE [LARGE SCALE GENOMIC DNA]</scope>
    <source>
        <strain evidence="2 3">Sa1BUA1</strain>
    </source>
</reference>
<dbReference type="RefSeq" id="WP_251838146.1">
    <property type="nucleotide sequence ID" value="NZ_JACSPO010000001.1"/>
</dbReference>
<comment type="caution">
    <text evidence="2">The sequence shown here is derived from an EMBL/GenBank/DDBJ whole genome shotgun (WGS) entry which is preliminary data.</text>
</comment>
<organism evidence="2 3">
    <name type="scientific">Oceanitalea stevensii</name>
    <dbReference type="NCBI Taxonomy" id="2763072"/>
    <lineage>
        <taxon>Bacteria</taxon>
        <taxon>Bacillati</taxon>
        <taxon>Actinomycetota</taxon>
        <taxon>Actinomycetes</taxon>
        <taxon>Micrococcales</taxon>
        <taxon>Bogoriellaceae</taxon>
        <taxon>Georgenia</taxon>
    </lineage>
</organism>
<gene>
    <name evidence="2" type="ORF">H9624_01530</name>
</gene>
<evidence type="ECO:0008006" key="4">
    <source>
        <dbReference type="Google" id="ProtNLM"/>
    </source>
</evidence>
<feature type="region of interest" description="Disordered" evidence="1">
    <location>
        <begin position="1"/>
        <end position="28"/>
    </location>
</feature>
<dbReference type="Proteomes" id="UP000661894">
    <property type="component" value="Unassembled WGS sequence"/>
</dbReference>
<accession>A0ABR8YY45</accession>
<evidence type="ECO:0000313" key="2">
    <source>
        <dbReference type="EMBL" id="MBD8061001.1"/>
    </source>
</evidence>
<sequence>MGRGPGRPTSASVVATDETTDLDGARSPAGEVHAWVPGTNQTVCGLALSRERLLRFSHVPWAEVQPATGTHADAVTSLCPRCAAGMGARRGEKRWKRVDPRP</sequence>
<keyword evidence="3" id="KW-1185">Reference proteome</keyword>